<keyword evidence="3" id="KW-1185">Reference proteome</keyword>
<comment type="caution">
    <text evidence="2">The sequence shown here is derived from an EMBL/GenBank/DDBJ whole genome shotgun (WGS) entry which is preliminary data.</text>
</comment>
<sequence length="206" mass="22720">MQSEQAYCLKDGNTYGHQFPSFTFISNNAGRSPLVNVVDRALVLRGHTDIEKFDLGFPVLVLEELSLEGCSWENLKFVSICAPKLFGLIIFEDGSELSSASDGCQITVVLNNAAQLLAQVPLFNDVTTLALEIAPVDIGSQVLLTMLQYFPRLQTLIFHEGIKPSSNNLEDDGVLEPLPPCFLSHLKTFKVNQFWGSSNELDALKV</sequence>
<protein>
    <recommendedName>
        <fullName evidence="1">FBD domain-containing protein</fullName>
    </recommendedName>
</protein>
<dbReference type="AlphaFoldDB" id="A0A540M3R3"/>
<proteinExistence type="predicted"/>
<dbReference type="Proteomes" id="UP000315295">
    <property type="component" value="Unassembled WGS sequence"/>
</dbReference>
<feature type="domain" description="FBD" evidence="1">
    <location>
        <begin position="178"/>
        <end position="205"/>
    </location>
</feature>
<evidence type="ECO:0000259" key="1">
    <source>
        <dbReference type="Pfam" id="PF08387"/>
    </source>
</evidence>
<dbReference type="InterPro" id="IPR006566">
    <property type="entry name" value="FBD"/>
</dbReference>
<dbReference type="STRING" id="106549.A0A540M3R3"/>
<accession>A0A540M3R3</accession>
<reference evidence="2 3" key="1">
    <citation type="journal article" date="2019" name="G3 (Bethesda)">
        <title>Sequencing of a Wild Apple (Malus baccata) Genome Unravels the Differences Between Cultivated and Wild Apple Species Regarding Disease Resistance and Cold Tolerance.</title>
        <authorList>
            <person name="Chen X."/>
        </authorList>
    </citation>
    <scope>NUCLEOTIDE SEQUENCE [LARGE SCALE GENOMIC DNA]</scope>
    <source>
        <strain evidence="3">cv. Shandingzi</strain>
        <tissue evidence="2">Leaves</tissue>
    </source>
</reference>
<name>A0A540M3R3_MALBA</name>
<dbReference type="EMBL" id="VIEB01000370">
    <property type="protein sequence ID" value="TQD93381.1"/>
    <property type="molecule type" value="Genomic_DNA"/>
</dbReference>
<dbReference type="Pfam" id="PF08387">
    <property type="entry name" value="FBD"/>
    <property type="match status" value="1"/>
</dbReference>
<evidence type="ECO:0000313" key="2">
    <source>
        <dbReference type="EMBL" id="TQD93381.1"/>
    </source>
</evidence>
<gene>
    <name evidence="2" type="ORF">C1H46_021050</name>
</gene>
<evidence type="ECO:0000313" key="3">
    <source>
        <dbReference type="Proteomes" id="UP000315295"/>
    </source>
</evidence>
<organism evidence="2 3">
    <name type="scientific">Malus baccata</name>
    <name type="common">Siberian crab apple</name>
    <name type="synonym">Pyrus baccata</name>
    <dbReference type="NCBI Taxonomy" id="106549"/>
    <lineage>
        <taxon>Eukaryota</taxon>
        <taxon>Viridiplantae</taxon>
        <taxon>Streptophyta</taxon>
        <taxon>Embryophyta</taxon>
        <taxon>Tracheophyta</taxon>
        <taxon>Spermatophyta</taxon>
        <taxon>Magnoliopsida</taxon>
        <taxon>eudicotyledons</taxon>
        <taxon>Gunneridae</taxon>
        <taxon>Pentapetalae</taxon>
        <taxon>rosids</taxon>
        <taxon>fabids</taxon>
        <taxon>Rosales</taxon>
        <taxon>Rosaceae</taxon>
        <taxon>Amygdaloideae</taxon>
        <taxon>Maleae</taxon>
        <taxon>Malus</taxon>
    </lineage>
</organism>